<proteinExistence type="predicted"/>
<dbReference type="CDD" id="cd01127">
    <property type="entry name" value="TrwB_TraG_TraD_VirD4"/>
    <property type="match status" value="1"/>
</dbReference>
<dbReference type="AlphaFoldDB" id="A0A1V5SFK2"/>
<organism evidence="1">
    <name type="scientific">candidate division WS2 bacterium ADurb.Bin280</name>
    <dbReference type="NCBI Taxonomy" id="1852829"/>
    <lineage>
        <taxon>Bacteria</taxon>
        <taxon>candidate division WS2</taxon>
    </lineage>
</organism>
<dbReference type="SUPFAM" id="SSF52540">
    <property type="entry name" value="P-loop containing nucleoside triphosphate hydrolases"/>
    <property type="match status" value="1"/>
</dbReference>
<sequence length="362" mass="41661">MIYFDPSDTSRPLGLNLLEWKTKEQKDFLVQEAVQIFYKLFDPNGQGFIGPQFEHWMRNAALTLMEYPEGGTLIEIPKLFTDDGFREERISHVKDSVVSSFWHQQLAKTADFHKSEMYNYFISKFGRFMTNVTMRNIIGQAKSSFDLREVMDDGKILLINLAKGEIGEINSNLLGMIFVARFFTAALSRSDVDESQRRDFYLYVDEFQNFATDTFASILSEARKFRLDLNITNQYIAQIPEPIRDAIIGNVGTIVCFRIGVPDAEFMVKEFSQIADENDLTNIDAFNCYVKLLVDNAPLKPFSMQTIKDPTQENMQLGSAIKDLSRLKYGRDINIVEAEIGERIRNYSTSQDNKDLTREARL</sequence>
<comment type="caution">
    <text evidence="1">The sequence shown here is derived from an EMBL/GenBank/DDBJ whole genome shotgun (WGS) entry which is preliminary data.</text>
</comment>
<name>A0A1V5SFK2_9BACT</name>
<dbReference type="Gene3D" id="3.40.50.300">
    <property type="entry name" value="P-loop containing nucleotide triphosphate hydrolases"/>
    <property type="match status" value="1"/>
</dbReference>
<protein>
    <submittedName>
        <fullName evidence="1">AAA-like domain protein</fullName>
    </submittedName>
</protein>
<accession>A0A1V5SFK2</accession>
<dbReference type="InterPro" id="IPR027417">
    <property type="entry name" value="P-loop_NTPase"/>
</dbReference>
<reference evidence="1" key="1">
    <citation type="submission" date="2017-02" db="EMBL/GenBank/DDBJ databases">
        <title>Delving into the versatile metabolic prowess of the omnipresent phylum Bacteroidetes.</title>
        <authorList>
            <person name="Nobu M.K."/>
            <person name="Mei R."/>
            <person name="Narihiro T."/>
            <person name="Kuroda K."/>
            <person name="Liu W.-T."/>
        </authorList>
    </citation>
    <scope>NUCLEOTIDE SEQUENCE</scope>
    <source>
        <strain evidence="1">ADurb.Bin280</strain>
    </source>
</reference>
<dbReference type="EMBL" id="MWBO01000008">
    <property type="protein sequence ID" value="OQA53235.1"/>
    <property type="molecule type" value="Genomic_DNA"/>
</dbReference>
<gene>
    <name evidence="1" type="ORF">BWY43_00162</name>
</gene>
<dbReference type="Proteomes" id="UP000485367">
    <property type="component" value="Unassembled WGS sequence"/>
</dbReference>
<evidence type="ECO:0000313" key="1">
    <source>
        <dbReference type="EMBL" id="OQA53235.1"/>
    </source>
</evidence>